<sequence length="133" mass="12938">MRCRAVTDSRRAVMDMAVRADEGIATFRRLNMKARTIKRLMGVLALGVSSAVFAADAGTPSQSGGNAGQGSTGGMQPRTPGGGTGGAGDGVRTPGQGSSGGMQPATPGGQGGTSSQPGAPISSSSVSGGNKSQ</sequence>
<evidence type="ECO:0000256" key="1">
    <source>
        <dbReference type="SAM" id="MobiDB-lite"/>
    </source>
</evidence>
<evidence type="ECO:0000313" key="3">
    <source>
        <dbReference type="Proteomes" id="UP000027439"/>
    </source>
</evidence>
<feature type="compositionally biased region" description="Gly residues" evidence="1">
    <location>
        <begin position="80"/>
        <end position="89"/>
    </location>
</feature>
<protein>
    <submittedName>
        <fullName evidence="2">Uncharacterized protein</fullName>
    </submittedName>
</protein>
<accession>A0A069P8R2</accession>
<reference evidence="2 3" key="1">
    <citation type="submission" date="2014-03" db="EMBL/GenBank/DDBJ databases">
        <title>Draft Genome Sequences of Four Burkholderia Strains.</title>
        <authorList>
            <person name="Liu X.Y."/>
            <person name="Li C.X."/>
            <person name="Xu J.H."/>
        </authorList>
    </citation>
    <scope>NUCLEOTIDE SEQUENCE [LARGE SCALE GENOMIC DNA]</scope>
    <source>
        <strain evidence="2 3">R27</strain>
    </source>
</reference>
<evidence type="ECO:0000313" key="2">
    <source>
        <dbReference type="EMBL" id="KDR37033.1"/>
    </source>
</evidence>
<dbReference type="AlphaFoldDB" id="A0A069P8R2"/>
<name>A0A069P8R2_9BURK</name>
<dbReference type="EMBL" id="JFHE01000002">
    <property type="protein sequence ID" value="KDR37033.1"/>
    <property type="molecule type" value="Genomic_DNA"/>
</dbReference>
<feature type="region of interest" description="Disordered" evidence="1">
    <location>
        <begin position="56"/>
        <end position="133"/>
    </location>
</feature>
<comment type="caution">
    <text evidence="2">The sequence shown here is derived from an EMBL/GenBank/DDBJ whole genome shotgun (WGS) entry which is preliminary data.</text>
</comment>
<organism evidence="2 3">
    <name type="scientific">Caballeronia grimmiae</name>
    <dbReference type="NCBI Taxonomy" id="1071679"/>
    <lineage>
        <taxon>Bacteria</taxon>
        <taxon>Pseudomonadati</taxon>
        <taxon>Pseudomonadota</taxon>
        <taxon>Betaproteobacteria</taxon>
        <taxon>Burkholderiales</taxon>
        <taxon>Burkholderiaceae</taxon>
        <taxon>Caballeronia</taxon>
    </lineage>
</organism>
<gene>
    <name evidence="2" type="ORF">BG57_10785</name>
</gene>
<proteinExistence type="predicted"/>
<dbReference type="Proteomes" id="UP000027439">
    <property type="component" value="Unassembled WGS sequence"/>
</dbReference>
<dbReference type="STRING" id="1071679.BG57_10785"/>
<feature type="compositionally biased region" description="Low complexity" evidence="1">
    <location>
        <begin position="90"/>
        <end position="133"/>
    </location>
</feature>